<gene>
    <name evidence="1" type="ORF">EJNHJLOP_00005</name>
</gene>
<reference evidence="1 2" key="1">
    <citation type="submission" date="2022-09" db="EMBL/GenBank/DDBJ databases">
        <title>Evolutionary Diversification of Methanotrophic Ca. Methanophagales (ANME-1) and Their Expansive Virome.</title>
        <authorList>
            <person name="Laso-Perez R."/>
            <person name="Wu F."/>
            <person name="Cremiere A."/>
            <person name="Speth D.R."/>
            <person name="Magyar J.S."/>
            <person name="Krupovic M."/>
            <person name="Orphan V.J."/>
        </authorList>
    </citation>
    <scope>NUCLEOTIDE SEQUENCE [LARGE SCALE GENOMIC DNA]</scope>
    <source>
        <strain evidence="1">PBV082</strain>
    </source>
</reference>
<organism evidence="1 2">
    <name type="scientific">Methanophagales virus PBV082</name>
    <dbReference type="NCBI Taxonomy" id="3071307"/>
    <lineage>
        <taxon>Viruses</taxon>
        <taxon>Viruses incertae sedis</taxon>
        <taxon>Itzamnaviridae</taxon>
        <taxon>Pletoitzamnavirus</taxon>
        <taxon>Pletoitzamnavirus pescaderoense</taxon>
    </lineage>
</organism>
<sequence length="62" mass="6872">MERGGGDAKAVTKKDLLGKLMSKIAKGKKLTKRECELLSVAIDAAKKAKSEKSSSKRRRRRK</sequence>
<keyword evidence="2" id="KW-1185">Reference proteome</keyword>
<evidence type="ECO:0000313" key="1">
    <source>
        <dbReference type="EMBL" id="UYL64894.1"/>
    </source>
</evidence>
<dbReference type="Proteomes" id="UP001156272">
    <property type="component" value="Segment"/>
</dbReference>
<dbReference type="EMBL" id="OP413839">
    <property type="protein sequence ID" value="UYL64894.1"/>
    <property type="molecule type" value="Genomic_DNA"/>
</dbReference>
<protein>
    <submittedName>
        <fullName evidence="1">Uncharacterized protein</fullName>
    </submittedName>
</protein>
<name>A0AA46YJN8_9VIRU</name>
<proteinExistence type="predicted"/>
<accession>A0AA46YJN8</accession>
<evidence type="ECO:0000313" key="2">
    <source>
        <dbReference type="Proteomes" id="UP001156272"/>
    </source>
</evidence>